<comment type="similarity">
    <text evidence="1">Belongs to the PhzF family.</text>
</comment>
<gene>
    <name evidence="4" type="ORF">IT774_14720</name>
</gene>
<dbReference type="AlphaFoldDB" id="A0A7S9HDA1"/>
<sequence>MELKLDIINAFTDTQFKGNPAAVVITDTPLAVGLMQNIASQNNLSETAFLCPATAQQPGLPTAADYTIRWFSPVCEIDFCGHASLASAFVVFSREPQRTRLSLYADAVGVFEITRPDPTSDPKQKQFEMMFPNRMPHQLATVPEALAAGLSLPPSEVWQNTQAYFAIYEDEQQIYALTQQPTVIAQLAPLDVVATAPGTDYDFVSRYFWPSNGSDEDPVTGSIHTGLAPFWSQRLNQACLHAYQASARGGQLNCRVTPQKVYIRGAAVHYLTGTISV</sequence>
<dbReference type="GO" id="GO:0005737">
    <property type="term" value="C:cytoplasm"/>
    <property type="evidence" value="ECO:0007669"/>
    <property type="project" value="TreeGrafter"/>
</dbReference>
<evidence type="ECO:0000256" key="1">
    <source>
        <dbReference type="ARBA" id="ARBA00008270"/>
    </source>
</evidence>
<dbReference type="GO" id="GO:0016853">
    <property type="term" value="F:isomerase activity"/>
    <property type="evidence" value="ECO:0007669"/>
    <property type="project" value="UniProtKB-KW"/>
</dbReference>
<protein>
    <submittedName>
        <fullName evidence="4">PhzF family phenazine biosynthesis protein</fullName>
    </submittedName>
</protein>
<name>A0A7S9HDA1_9ALTE</name>
<dbReference type="Proteomes" id="UP000595095">
    <property type="component" value="Chromosome"/>
</dbReference>
<proteinExistence type="inferred from homology"/>
<feature type="active site" evidence="3">
    <location>
        <position position="46"/>
    </location>
</feature>
<evidence type="ECO:0000313" key="5">
    <source>
        <dbReference type="Proteomes" id="UP000595095"/>
    </source>
</evidence>
<dbReference type="PANTHER" id="PTHR13774">
    <property type="entry name" value="PHENAZINE BIOSYNTHESIS PROTEIN"/>
    <property type="match status" value="1"/>
</dbReference>
<dbReference type="RefSeq" id="WP_195810431.1">
    <property type="nucleotide sequence ID" value="NZ_CP064795.1"/>
</dbReference>
<dbReference type="SUPFAM" id="SSF54506">
    <property type="entry name" value="Diaminopimelate epimerase-like"/>
    <property type="match status" value="1"/>
</dbReference>
<evidence type="ECO:0000256" key="3">
    <source>
        <dbReference type="PIRSR" id="PIRSR016184-1"/>
    </source>
</evidence>
<evidence type="ECO:0000256" key="2">
    <source>
        <dbReference type="ARBA" id="ARBA00023235"/>
    </source>
</evidence>
<keyword evidence="2" id="KW-0413">Isomerase</keyword>
<accession>A0A7S9HDA1</accession>
<dbReference type="InterPro" id="IPR003719">
    <property type="entry name" value="Phenazine_PhzF-like"/>
</dbReference>
<keyword evidence="5" id="KW-1185">Reference proteome</keyword>
<dbReference type="PANTHER" id="PTHR13774:SF17">
    <property type="entry name" value="PHENAZINE BIOSYNTHESIS-LIKE DOMAIN-CONTAINING PROTEIN"/>
    <property type="match status" value="1"/>
</dbReference>
<dbReference type="PIRSF" id="PIRSF016184">
    <property type="entry name" value="PhzC_PhzF"/>
    <property type="match status" value="1"/>
</dbReference>
<dbReference type="NCBIfam" id="TIGR00654">
    <property type="entry name" value="PhzF_family"/>
    <property type="match status" value="1"/>
</dbReference>
<organism evidence="4 5">
    <name type="scientific">Salinimonas marina</name>
    <dbReference type="NCBI Taxonomy" id="2785918"/>
    <lineage>
        <taxon>Bacteria</taxon>
        <taxon>Pseudomonadati</taxon>
        <taxon>Pseudomonadota</taxon>
        <taxon>Gammaproteobacteria</taxon>
        <taxon>Alteromonadales</taxon>
        <taxon>Alteromonadaceae</taxon>
        <taxon>Alteromonas/Salinimonas group</taxon>
        <taxon>Salinimonas</taxon>
    </lineage>
</organism>
<evidence type="ECO:0000313" key="4">
    <source>
        <dbReference type="EMBL" id="QPG05341.1"/>
    </source>
</evidence>
<dbReference type="KEGG" id="smaa:IT774_14720"/>
<reference evidence="4 5" key="1">
    <citation type="submission" date="2020-11" db="EMBL/GenBank/DDBJ databases">
        <title>Complete genome sequence for Salinimonas sp. strain G2-b.</title>
        <authorList>
            <person name="Park S.-J."/>
        </authorList>
    </citation>
    <scope>NUCLEOTIDE SEQUENCE [LARGE SCALE GENOMIC DNA]</scope>
    <source>
        <strain evidence="4 5">G2-b</strain>
    </source>
</reference>
<dbReference type="EMBL" id="CP064795">
    <property type="protein sequence ID" value="QPG05341.1"/>
    <property type="molecule type" value="Genomic_DNA"/>
</dbReference>
<dbReference type="Gene3D" id="3.10.310.10">
    <property type="entry name" value="Diaminopimelate Epimerase, Chain A, domain 1"/>
    <property type="match status" value="2"/>
</dbReference>
<dbReference type="Pfam" id="PF02567">
    <property type="entry name" value="PhzC-PhzF"/>
    <property type="match status" value="1"/>
</dbReference>